<sequence length="351" mass="38424">MFIYNVHAPNKTFALKAKETEDCDALLSRILAKAKLNDDDENAVRSNRDGAGVVYEFDGDRWALEDNDDLSIVTERFKTEDRQGKAMPSVTLHIVQPNANKSNNGYLAPPPPAYGSSSQQQQYAGKSQRKKSNSRLNANGSQAGGRPSSRAGSRAGSRASVAPSTHSTIVIRSGTDPLTASTSLCIPNRDKNRARSVRSMRSTTSRKSKWGDDDAEPLGDVKRRQFEDVGIICGVRMLLKQGYRGVYVSRSFAVRHGLISRKERPGFGGYGGLVMLGNVPITVGEKTALHPVMLSEEQHFDVVLGRSWIEKMNIKVDPLDPTALTYMDTGETIPCDLVVLRDAKGNIITIT</sequence>
<evidence type="ECO:0000256" key="1">
    <source>
        <dbReference type="SAM" id="MobiDB-lite"/>
    </source>
</evidence>
<dbReference type="Gene3D" id="2.40.70.10">
    <property type="entry name" value="Acid Proteases"/>
    <property type="match status" value="1"/>
</dbReference>
<organism evidence="2 3">
    <name type="scientific">Trichosporon asahii var. asahii (strain ATCC 90039 / CBS 2479 / JCM 2466 / KCTC 7840 / NBRC 103889/ NCYC 2677 / UAMH 7654)</name>
    <name type="common">Yeast</name>
    <dbReference type="NCBI Taxonomy" id="1186058"/>
    <lineage>
        <taxon>Eukaryota</taxon>
        <taxon>Fungi</taxon>
        <taxon>Dikarya</taxon>
        <taxon>Basidiomycota</taxon>
        <taxon>Agaricomycotina</taxon>
        <taxon>Tremellomycetes</taxon>
        <taxon>Trichosporonales</taxon>
        <taxon>Trichosporonaceae</taxon>
        <taxon>Trichosporon</taxon>
    </lineage>
</organism>
<dbReference type="KEGG" id="tasa:A1Q1_01956"/>
<evidence type="ECO:0000313" key="3">
    <source>
        <dbReference type="Proteomes" id="UP000002748"/>
    </source>
</evidence>
<dbReference type="EMBL" id="ALBS01000183">
    <property type="protein sequence ID" value="EJT48967.1"/>
    <property type="molecule type" value="Genomic_DNA"/>
</dbReference>
<dbReference type="Proteomes" id="UP000002748">
    <property type="component" value="Unassembled WGS sequence"/>
</dbReference>
<dbReference type="RefSeq" id="XP_014180439.1">
    <property type="nucleotide sequence ID" value="XM_014324964.1"/>
</dbReference>
<protein>
    <submittedName>
        <fullName evidence="2">Uncharacterized protein</fullName>
    </submittedName>
</protein>
<name>J6F1D2_TRIAS</name>
<accession>J6F1D2</accession>
<dbReference type="VEuPathDB" id="FungiDB:A1Q1_01956"/>
<proteinExistence type="predicted"/>
<feature type="compositionally biased region" description="Low complexity" evidence="1">
    <location>
        <begin position="114"/>
        <end position="125"/>
    </location>
</feature>
<feature type="compositionally biased region" description="Basic residues" evidence="1">
    <location>
        <begin position="194"/>
        <end position="208"/>
    </location>
</feature>
<feature type="compositionally biased region" description="Polar residues" evidence="1">
    <location>
        <begin position="165"/>
        <end position="185"/>
    </location>
</feature>
<comment type="caution">
    <text evidence="2">The sequence shown here is derived from an EMBL/GenBank/DDBJ whole genome shotgun (WGS) entry which is preliminary data.</text>
</comment>
<dbReference type="OrthoDB" id="6600758at2759"/>
<dbReference type="AlphaFoldDB" id="J6F1D2"/>
<feature type="compositionally biased region" description="Low complexity" evidence="1">
    <location>
        <begin position="140"/>
        <end position="164"/>
    </location>
</feature>
<dbReference type="InterPro" id="IPR021109">
    <property type="entry name" value="Peptidase_aspartic_dom_sf"/>
</dbReference>
<gene>
    <name evidence="2" type="ORF">A1Q1_01956</name>
</gene>
<dbReference type="GeneID" id="25985470"/>
<feature type="region of interest" description="Disordered" evidence="1">
    <location>
        <begin position="100"/>
        <end position="213"/>
    </location>
</feature>
<evidence type="ECO:0000313" key="2">
    <source>
        <dbReference type="EMBL" id="EJT48967.1"/>
    </source>
</evidence>
<reference evidence="2 3" key="1">
    <citation type="journal article" date="2012" name="Eukaryot. Cell">
        <title>Draft genome sequence of CBS 2479, the standard type strain of Trichosporon asahii.</title>
        <authorList>
            <person name="Yang R.Y."/>
            <person name="Li H.T."/>
            <person name="Zhu H."/>
            <person name="Zhou G.P."/>
            <person name="Wang M."/>
            <person name="Wang L."/>
        </authorList>
    </citation>
    <scope>NUCLEOTIDE SEQUENCE [LARGE SCALE GENOMIC DNA]</scope>
    <source>
        <strain evidence="3">ATCC 90039 / CBS 2479 / JCM 2466 / KCTC 7840 / NCYC 2677 / UAMH 7654</strain>
    </source>
</reference>
<dbReference type="HOGENOM" id="CLU_045028_1_0_1"/>